<feature type="signal peptide" evidence="1">
    <location>
        <begin position="1"/>
        <end position="23"/>
    </location>
</feature>
<accession>A0A1Q9EJU2</accession>
<keyword evidence="3" id="KW-1185">Reference proteome</keyword>
<reference evidence="2 3" key="1">
    <citation type="submission" date="2016-02" db="EMBL/GenBank/DDBJ databases">
        <title>Genome analysis of coral dinoflagellate symbionts highlights evolutionary adaptations to a symbiotic lifestyle.</title>
        <authorList>
            <person name="Aranda M."/>
            <person name="Li Y."/>
            <person name="Liew Y.J."/>
            <person name="Baumgarten S."/>
            <person name="Simakov O."/>
            <person name="Wilson M."/>
            <person name="Piel J."/>
            <person name="Ashoor H."/>
            <person name="Bougouffa S."/>
            <person name="Bajic V.B."/>
            <person name="Ryu T."/>
            <person name="Ravasi T."/>
            <person name="Bayer T."/>
            <person name="Micklem G."/>
            <person name="Kim H."/>
            <person name="Bhak J."/>
            <person name="Lajeunesse T.C."/>
            <person name="Voolstra C.R."/>
        </authorList>
    </citation>
    <scope>NUCLEOTIDE SEQUENCE [LARGE SCALE GENOMIC DNA]</scope>
    <source>
        <strain evidence="2 3">CCMP2467</strain>
    </source>
</reference>
<comment type="caution">
    <text evidence="2">The sequence shown here is derived from an EMBL/GenBank/DDBJ whole genome shotgun (WGS) entry which is preliminary data.</text>
</comment>
<organism evidence="2 3">
    <name type="scientific">Symbiodinium microadriaticum</name>
    <name type="common">Dinoflagellate</name>
    <name type="synonym">Zooxanthella microadriatica</name>
    <dbReference type="NCBI Taxonomy" id="2951"/>
    <lineage>
        <taxon>Eukaryota</taxon>
        <taxon>Sar</taxon>
        <taxon>Alveolata</taxon>
        <taxon>Dinophyceae</taxon>
        <taxon>Suessiales</taxon>
        <taxon>Symbiodiniaceae</taxon>
        <taxon>Symbiodinium</taxon>
    </lineage>
</organism>
<feature type="chain" id="PRO_5013067941" evidence="1">
    <location>
        <begin position="24"/>
        <end position="161"/>
    </location>
</feature>
<proteinExistence type="predicted"/>
<evidence type="ECO:0000313" key="2">
    <source>
        <dbReference type="EMBL" id="OLQ07685.1"/>
    </source>
</evidence>
<protein>
    <submittedName>
        <fullName evidence="2">Uncharacterized protein</fullName>
    </submittedName>
</protein>
<evidence type="ECO:0000313" key="3">
    <source>
        <dbReference type="Proteomes" id="UP000186817"/>
    </source>
</evidence>
<keyword evidence="1" id="KW-0732">Signal</keyword>
<evidence type="ECO:0000256" key="1">
    <source>
        <dbReference type="SAM" id="SignalP"/>
    </source>
</evidence>
<dbReference type="EMBL" id="LSRX01000133">
    <property type="protein sequence ID" value="OLQ07685.1"/>
    <property type="molecule type" value="Genomic_DNA"/>
</dbReference>
<sequence>MFFRFGVSALLVWGISLPSPAFFHEEDGMRQAICPYNNTDPTREEYGYRKIVEANLVCIYFRRLGESRELFHLGSADRGRRQDYGEGIPENLLVARGVAPTLSREVPVELSFNDSDIAEVPGLYELAVVAARDPRAVVPWINMKSQYDGGNDGGAVAIGGR</sequence>
<name>A0A1Q9EJU2_SYMMI</name>
<gene>
    <name evidence="2" type="ORF">AK812_SmicGene8883</name>
</gene>
<dbReference type="AlphaFoldDB" id="A0A1Q9EJU2"/>
<dbReference type="Proteomes" id="UP000186817">
    <property type="component" value="Unassembled WGS sequence"/>
</dbReference>